<feature type="non-terminal residue" evidence="8">
    <location>
        <position position="1"/>
    </location>
</feature>
<feature type="non-terminal residue" evidence="8">
    <location>
        <position position="415"/>
    </location>
</feature>
<evidence type="ECO:0000256" key="4">
    <source>
        <dbReference type="ARBA" id="ARBA00022737"/>
    </source>
</evidence>
<dbReference type="EMBL" id="BTRK01000001">
    <property type="protein sequence ID" value="GMR32054.1"/>
    <property type="molecule type" value="Genomic_DNA"/>
</dbReference>
<evidence type="ECO:0000256" key="3">
    <source>
        <dbReference type="ARBA" id="ARBA00022729"/>
    </source>
</evidence>
<gene>
    <name evidence="8" type="ORF">PMAYCL1PPCAC_02249</name>
</gene>
<keyword evidence="9" id="KW-1185">Reference proteome</keyword>
<evidence type="ECO:0000259" key="7">
    <source>
        <dbReference type="PROSITE" id="PS50940"/>
    </source>
</evidence>
<name>A0AAN4Z2E4_9BILA</name>
<dbReference type="SUPFAM" id="SSF57625">
    <property type="entry name" value="Invertebrate chitin-binding proteins"/>
    <property type="match status" value="5"/>
</dbReference>
<keyword evidence="1" id="KW-0217">Developmental protein</keyword>
<reference evidence="9" key="1">
    <citation type="submission" date="2022-10" db="EMBL/GenBank/DDBJ databases">
        <title>Genome assembly of Pristionchus species.</title>
        <authorList>
            <person name="Yoshida K."/>
            <person name="Sommer R.J."/>
        </authorList>
    </citation>
    <scope>NUCLEOTIDE SEQUENCE [LARGE SCALE GENOMIC DNA]</scope>
    <source>
        <strain evidence="9">RS5460</strain>
    </source>
</reference>
<feature type="domain" description="Chitin-binding type-2" evidence="7">
    <location>
        <begin position="15"/>
        <end position="72"/>
    </location>
</feature>
<keyword evidence="6" id="KW-0325">Glycoprotein</keyword>
<dbReference type="PANTHER" id="PTHR23301">
    <property type="entry name" value="CHITIN BINDING PERITROPHIN-A"/>
    <property type="match status" value="1"/>
</dbReference>
<keyword evidence="3" id="KW-0732">Signal</keyword>
<feature type="domain" description="Chitin-binding type-2" evidence="7">
    <location>
        <begin position="193"/>
        <end position="249"/>
    </location>
</feature>
<dbReference type="InterPro" id="IPR002557">
    <property type="entry name" value="Chitin-bd_dom"/>
</dbReference>
<dbReference type="PROSITE" id="PS50940">
    <property type="entry name" value="CHIT_BIND_II"/>
    <property type="match status" value="5"/>
</dbReference>
<proteinExistence type="predicted"/>
<evidence type="ECO:0000256" key="2">
    <source>
        <dbReference type="ARBA" id="ARBA00022669"/>
    </source>
</evidence>
<keyword evidence="5" id="KW-1015">Disulfide bond</keyword>
<evidence type="ECO:0000256" key="5">
    <source>
        <dbReference type="ARBA" id="ARBA00023157"/>
    </source>
</evidence>
<dbReference type="SMART" id="SM00494">
    <property type="entry name" value="ChtBD2"/>
    <property type="match status" value="5"/>
</dbReference>
<dbReference type="InterPro" id="IPR051940">
    <property type="entry name" value="Chitin_bind-dev_reg"/>
</dbReference>
<dbReference type="InterPro" id="IPR036508">
    <property type="entry name" value="Chitin-bd_dom_sf"/>
</dbReference>
<accession>A0AAN4Z2E4</accession>
<dbReference type="Proteomes" id="UP001328107">
    <property type="component" value="Unassembled WGS sequence"/>
</dbReference>
<protein>
    <recommendedName>
        <fullName evidence="7">Chitin-binding type-2 domain-containing protein</fullName>
    </recommendedName>
</protein>
<dbReference type="AlphaFoldDB" id="A0AAN4Z2E4"/>
<dbReference type="PANTHER" id="PTHR23301:SF0">
    <property type="entry name" value="CHITIN-BINDING TYPE-2 DOMAIN-CONTAINING PROTEIN-RELATED"/>
    <property type="match status" value="1"/>
</dbReference>
<organism evidence="8 9">
    <name type="scientific">Pristionchus mayeri</name>
    <dbReference type="NCBI Taxonomy" id="1317129"/>
    <lineage>
        <taxon>Eukaryota</taxon>
        <taxon>Metazoa</taxon>
        <taxon>Ecdysozoa</taxon>
        <taxon>Nematoda</taxon>
        <taxon>Chromadorea</taxon>
        <taxon>Rhabditida</taxon>
        <taxon>Rhabditina</taxon>
        <taxon>Diplogasteromorpha</taxon>
        <taxon>Diplogasteroidea</taxon>
        <taxon>Neodiplogasteridae</taxon>
        <taxon>Pristionchus</taxon>
    </lineage>
</organism>
<dbReference type="GO" id="GO:0008061">
    <property type="term" value="F:chitin binding"/>
    <property type="evidence" value="ECO:0007669"/>
    <property type="project" value="UniProtKB-KW"/>
</dbReference>
<dbReference type="Pfam" id="PF01607">
    <property type="entry name" value="CBM_14"/>
    <property type="match status" value="5"/>
</dbReference>
<keyword evidence="4" id="KW-0677">Repeat</keyword>
<evidence type="ECO:0000313" key="8">
    <source>
        <dbReference type="EMBL" id="GMR32054.1"/>
    </source>
</evidence>
<evidence type="ECO:0000256" key="1">
    <source>
        <dbReference type="ARBA" id="ARBA00022473"/>
    </source>
</evidence>
<feature type="domain" description="Chitin-binding type-2" evidence="7">
    <location>
        <begin position="104"/>
        <end position="161"/>
    </location>
</feature>
<keyword evidence="2" id="KW-0147">Chitin-binding</keyword>
<dbReference type="Gene3D" id="3.20.20.80">
    <property type="entry name" value="Glycosidases"/>
    <property type="match status" value="5"/>
</dbReference>
<evidence type="ECO:0000256" key="6">
    <source>
        <dbReference type="ARBA" id="ARBA00023180"/>
    </source>
</evidence>
<sequence length="415" mass="44519">YSAPTVAPLRDIPIEKFCVGKEDGFYSAPGCNPFFYSCQNEKAHKMGCPTDLFYDGAKKACDRREEIVACGASPAPTQTPTTPAAAPPAYSAPTVAPVRDIPIEKFCVGKEDGFYSAPGCQSFFYSCQNEKAYKMNCPVDLFYDGVKKACDRREEIVACGATPTLVPSTPASAPSAYERVPTVAPIKDIPFVASFCVGKENGQYGDGCNSFFYQCDDGLTFKMACTLGLFYDVDRKQCDHKEFVVACGAPPTATATPATTPSSAPSSPYQRIQPVVPVKDIPTIDSKDLCVGKEDGFYAAPGCESFFFSCQTGITHKMPCPSGLFYDGLQKKCDGKEDVVACGAAPATTPAPSPAADSSYHRVPSVAPVKDVPRETFCIGKEDGFYSSSGCESFFYSCQTGITYKMACPSGLFYD</sequence>
<evidence type="ECO:0000313" key="9">
    <source>
        <dbReference type="Proteomes" id="UP001328107"/>
    </source>
</evidence>
<dbReference type="GO" id="GO:0005576">
    <property type="term" value="C:extracellular region"/>
    <property type="evidence" value="ECO:0007669"/>
    <property type="project" value="InterPro"/>
</dbReference>
<feature type="domain" description="Chitin-binding type-2" evidence="7">
    <location>
        <begin position="375"/>
        <end position="415"/>
    </location>
</feature>
<comment type="caution">
    <text evidence="8">The sequence shown here is derived from an EMBL/GenBank/DDBJ whole genome shotgun (WGS) entry which is preliminary data.</text>
</comment>
<feature type="domain" description="Chitin-binding type-2" evidence="7">
    <location>
        <begin position="287"/>
        <end position="344"/>
    </location>
</feature>